<feature type="signal peptide" evidence="3">
    <location>
        <begin position="1"/>
        <end position="24"/>
    </location>
</feature>
<feature type="coiled-coil region" evidence="1">
    <location>
        <begin position="200"/>
        <end position="270"/>
    </location>
</feature>
<evidence type="ECO:0000256" key="1">
    <source>
        <dbReference type="SAM" id="Coils"/>
    </source>
</evidence>
<feature type="compositionally biased region" description="Low complexity" evidence="2">
    <location>
        <begin position="104"/>
        <end position="124"/>
    </location>
</feature>
<proteinExistence type="predicted"/>
<evidence type="ECO:0000256" key="2">
    <source>
        <dbReference type="SAM" id="MobiDB-lite"/>
    </source>
</evidence>
<protein>
    <recommendedName>
        <fullName evidence="6">Chromosome partition protein Smc</fullName>
    </recommendedName>
</protein>
<dbReference type="STRING" id="980251.GCA_001642875_00254"/>
<feature type="region of interest" description="Disordered" evidence="2">
    <location>
        <begin position="61"/>
        <end position="124"/>
    </location>
</feature>
<feature type="chain" id="PRO_5022757768" description="Chromosome partition protein Smc" evidence="3">
    <location>
        <begin position="25"/>
        <end position="642"/>
    </location>
</feature>
<name>A0A5B9PAN2_9BACT</name>
<keyword evidence="3" id="KW-0732">Signal</keyword>
<gene>
    <name evidence="4" type="ORF">MFFC18_37310</name>
</gene>
<feature type="compositionally biased region" description="Pro residues" evidence="2">
    <location>
        <begin position="77"/>
        <end position="90"/>
    </location>
</feature>
<feature type="coiled-coil region" evidence="1">
    <location>
        <begin position="522"/>
        <end position="549"/>
    </location>
</feature>
<organism evidence="4 5">
    <name type="scientific">Mariniblastus fucicola</name>
    <dbReference type="NCBI Taxonomy" id="980251"/>
    <lineage>
        <taxon>Bacteria</taxon>
        <taxon>Pseudomonadati</taxon>
        <taxon>Planctomycetota</taxon>
        <taxon>Planctomycetia</taxon>
        <taxon>Pirellulales</taxon>
        <taxon>Pirellulaceae</taxon>
        <taxon>Mariniblastus</taxon>
    </lineage>
</organism>
<dbReference type="RefSeq" id="WP_075083048.1">
    <property type="nucleotide sequence ID" value="NZ_CP042912.1"/>
</dbReference>
<reference evidence="4 5" key="1">
    <citation type="submission" date="2019-08" db="EMBL/GenBank/DDBJ databases">
        <title>Deep-cultivation of Planctomycetes and their phenomic and genomic characterization uncovers novel biology.</title>
        <authorList>
            <person name="Wiegand S."/>
            <person name="Jogler M."/>
            <person name="Boedeker C."/>
            <person name="Pinto D."/>
            <person name="Vollmers J."/>
            <person name="Rivas-Marin E."/>
            <person name="Kohn T."/>
            <person name="Peeters S.H."/>
            <person name="Heuer A."/>
            <person name="Rast P."/>
            <person name="Oberbeckmann S."/>
            <person name="Bunk B."/>
            <person name="Jeske O."/>
            <person name="Meyerdierks A."/>
            <person name="Storesund J.E."/>
            <person name="Kallscheuer N."/>
            <person name="Luecker S."/>
            <person name="Lage O.M."/>
            <person name="Pohl T."/>
            <person name="Merkel B.J."/>
            <person name="Hornburger P."/>
            <person name="Mueller R.-W."/>
            <person name="Bruemmer F."/>
            <person name="Labrenz M."/>
            <person name="Spormann A.M."/>
            <person name="Op den Camp H."/>
            <person name="Overmann J."/>
            <person name="Amann R."/>
            <person name="Jetten M.S.M."/>
            <person name="Mascher T."/>
            <person name="Medema M.H."/>
            <person name="Devos D.P."/>
            <person name="Kaster A.-K."/>
            <person name="Ovreas L."/>
            <person name="Rohde M."/>
            <person name="Galperin M.Y."/>
            <person name="Jogler C."/>
        </authorList>
    </citation>
    <scope>NUCLEOTIDE SEQUENCE [LARGE SCALE GENOMIC DNA]</scope>
    <source>
        <strain evidence="4 5">FC18</strain>
    </source>
</reference>
<dbReference type="Proteomes" id="UP000322214">
    <property type="component" value="Chromosome"/>
</dbReference>
<evidence type="ECO:0000256" key="3">
    <source>
        <dbReference type="SAM" id="SignalP"/>
    </source>
</evidence>
<keyword evidence="5" id="KW-1185">Reference proteome</keyword>
<evidence type="ECO:0000313" key="5">
    <source>
        <dbReference type="Proteomes" id="UP000322214"/>
    </source>
</evidence>
<keyword evidence="1" id="KW-0175">Coiled coil</keyword>
<evidence type="ECO:0008006" key="6">
    <source>
        <dbReference type="Google" id="ProtNLM"/>
    </source>
</evidence>
<dbReference type="KEGG" id="mff:MFFC18_37310"/>
<sequence length="642" mass="72391" precursor="true">MNTTTRSQSAKTLLMFALTMCAMAFGLSPVAAQESSVDITEPSRITDSLISRSELNRLLNQPVRDANPLRQTEPMAKPLPQPVPSQPPILNPIVDSQVQPTTWQSQEPQVEPPQSDQASDAVAEAVAADDPIAEFGPMPSPAMQSFHHKLDMLLEIPIEQLKDEIAARRATIKTSLGFDEDAKKDRLRHIEIAETAAAQATQNVAKKDELQNRVINLNKELESLRLESKKPAEPDPVDRSLEVAAMQSILGQLQAELAQSTTNVRKIQERIQQRDDRMARIPNERLQSRNEVTKLHEEFLQKQATGTEEIEVLLAIKARELAENTNAQLLDQEASWHDLSQELLPLSKTIHQREVQRLEHEINAWNKAIAGRKQAELEKQIQVARQAAVETHAALKDFSRQTTELAQARADLAEKIGKLQNDKLKVSKQQSEVHDQKDSLENSIREVGKDGSRDLLIQVHRNLIRPYEGMAKIRRMEARLRQTRGTILKLRAEQELVADAQAFIRDHLKIEHDVPVADTTLIAMAEEAVETHRQQLTELERDNTQFQKLLLEVLPERKLLLEEISATRELVDTHALWVQSADPMSLELLSKSSDGAKEFFEYTQWRELGQSIVGRVTNRPYECAVGLLGLMVAFVVGRKFKG</sequence>
<accession>A0A5B9PAN2</accession>
<evidence type="ECO:0000313" key="4">
    <source>
        <dbReference type="EMBL" id="QEG23827.1"/>
    </source>
</evidence>
<feature type="compositionally biased region" description="Polar residues" evidence="2">
    <location>
        <begin position="94"/>
        <end position="103"/>
    </location>
</feature>
<dbReference type="EMBL" id="CP042912">
    <property type="protein sequence ID" value="QEG23827.1"/>
    <property type="molecule type" value="Genomic_DNA"/>
</dbReference>
<dbReference type="AlphaFoldDB" id="A0A5B9PAN2"/>